<evidence type="ECO:0000313" key="5">
    <source>
        <dbReference type="EMBL" id="RJF99125.1"/>
    </source>
</evidence>
<dbReference type="GO" id="GO:0003824">
    <property type="term" value="F:catalytic activity"/>
    <property type="evidence" value="ECO:0007669"/>
    <property type="project" value="UniProtKB-ARBA"/>
</dbReference>
<feature type="domain" description="GGDEF" evidence="4">
    <location>
        <begin position="354"/>
        <end position="487"/>
    </location>
</feature>
<feature type="domain" description="PAS" evidence="1">
    <location>
        <begin position="68"/>
        <end position="114"/>
    </location>
</feature>
<dbReference type="SMART" id="SM00052">
    <property type="entry name" value="EAL"/>
    <property type="match status" value="1"/>
</dbReference>
<dbReference type="FunFam" id="3.30.70.270:FF:000001">
    <property type="entry name" value="Diguanylate cyclase domain protein"/>
    <property type="match status" value="1"/>
</dbReference>
<dbReference type="Gene3D" id="3.30.450.20">
    <property type="entry name" value="PAS domain"/>
    <property type="match status" value="2"/>
</dbReference>
<feature type="domain" description="EAL" evidence="3">
    <location>
        <begin position="496"/>
        <end position="750"/>
    </location>
</feature>
<dbReference type="SMART" id="SM00267">
    <property type="entry name" value="GGDEF"/>
    <property type="match status" value="1"/>
</dbReference>
<dbReference type="Pfam" id="PF00563">
    <property type="entry name" value="EAL"/>
    <property type="match status" value="1"/>
</dbReference>
<feature type="domain" description="PAS" evidence="1">
    <location>
        <begin position="193"/>
        <end position="264"/>
    </location>
</feature>
<feature type="domain" description="PAC" evidence="2">
    <location>
        <begin position="269"/>
        <end position="322"/>
    </location>
</feature>
<dbReference type="Pfam" id="PF00990">
    <property type="entry name" value="GGDEF"/>
    <property type="match status" value="1"/>
</dbReference>
<evidence type="ECO:0000259" key="4">
    <source>
        <dbReference type="PROSITE" id="PS50887"/>
    </source>
</evidence>
<dbReference type="InterPro" id="IPR001610">
    <property type="entry name" value="PAC"/>
</dbReference>
<dbReference type="InterPro" id="IPR035919">
    <property type="entry name" value="EAL_sf"/>
</dbReference>
<dbReference type="EMBL" id="QYUO01000001">
    <property type="protein sequence ID" value="RJF99125.1"/>
    <property type="molecule type" value="Genomic_DNA"/>
</dbReference>
<dbReference type="InterPro" id="IPR013767">
    <property type="entry name" value="PAS_fold"/>
</dbReference>
<dbReference type="CDD" id="cd00130">
    <property type="entry name" value="PAS"/>
    <property type="match status" value="2"/>
</dbReference>
<dbReference type="SMART" id="SM00086">
    <property type="entry name" value="PAC"/>
    <property type="match status" value="2"/>
</dbReference>
<dbReference type="NCBIfam" id="TIGR00254">
    <property type="entry name" value="GGDEF"/>
    <property type="match status" value="1"/>
</dbReference>
<keyword evidence="6" id="KW-1185">Reference proteome</keyword>
<dbReference type="SMART" id="SM00091">
    <property type="entry name" value="PAS"/>
    <property type="match status" value="2"/>
</dbReference>
<gene>
    <name evidence="5" type="ORF">D3871_11840</name>
</gene>
<dbReference type="InterPro" id="IPR029787">
    <property type="entry name" value="Nucleotide_cyclase"/>
</dbReference>
<dbReference type="InterPro" id="IPR001633">
    <property type="entry name" value="EAL_dom"/>
</dbReference>
<evidence type="ECO:0000259" key="1">
    <source>
        <dbReference type="PROSITE" id="PS50112"/>
    </source>
</evidence>
<dbReference type="InterPro" id="IPR013655">
    <property type="entry name" value="PAS_fold_3"/>
</dbReference>
<dbReference type="Pfam" id="PF00989">
    <property type="entry name" value="PAS"/>
    <property type="match status" value="1"/>
</dbReference>
<dbReference type="GO" id="GO:0006355">
    <property type="term" value="P:regulation of DNA-templated transcription"/>
    <property type="evidence" value="ECO:0007669"/>
    <property type="project" value="InterPro"/>
</dbReference>
<evidence type="ECO:0000259" key="2">
    <source>
        <dbReference type="PROSITE" id="PS50113"/>
    </source>
</evidence>
<dbReference type="InterPro" id="IPR052155">
    <property type="entry name" value="Biofilm_reg_signaling"/>
</dbReference>
<dbReference type="InterPro" id="IPR000700">
    <property type="entry name" value="PAS-assoc_C"/>
</dbReference>
<dbReference type="SUPFAM" id="SSF55785">
    <property type="entry name" value="PYP-like sensor domain (PAS domain)"/>
    <property type="match status" value="2"/>
</dbReference>
<dbReference type="InterPro" id="IPR000160">
    <property type="entry name" value="GGDEF_dom"/>
</dbReference>
<evidence type="ECO:0000313" key="6">
    <source>
        <dbReference type="Proteomes" id="UP000265955"/>
    </source>
</evidence>
<dbReference type="PROSITE" id="PS50887">
    <property type="entry name" value="GGDEF"/>
    <property type="match status" value="1"/>
</dbReference>
<protein>
    <submittedName>
        <fullName evidence="5">EAL domain-containing protein</fullName>
    </submittedName>
</protein>
<organism evidence="5 6">
    <name type="scientific">Noviherbaspirillum saxi</name>
    <dbReference type="NCBI Taxonomy" id="2320863"/>
    <lineage>
        <taxon>Bacteria</taxon>
        <taxon>Pseudomonadati</taxon>
        <taxon>Pseudomonadota</taxon>
        <taxon>Betaproteobacteria</taxon>
        <taxon>Burkholderiales</taxon>
        <taxon>Oxalobacteraceae</taxon>
        <taxon>Noviherbaspirillum</taxon>
    </lineage>
</organism>
<accession>A0A3A3GAC5</accession>
<comment type="caution">
    <text evidence="5">The sequence shown here is derived from an EMBL/GenBank/DDBJ whole genome shotgun (WGS) entry which is preliminary data.</text>
</comment>
<dbReference type="SUPFAM" id="SSF141868">
    <property type="entry name" value="EAL domain-like"/>
    <property type="match status" value="1"/>
</dbReference>
<dbReference type="PROSITE" id="PS50113">
    <property type="entry name" value="PAC"/>
    <property type="match status" value="2"/>
</dbReference>
<dbReference type="PROSITE" id="PS50112">
    <property type="entry name" value="PAS"/>
    <property type="match status" value="2"/>
</dbReference>
<dbReference type="NCBIfam" id="TIGR00229">
    <property type="entry name" value="sensory_box"/>
    <property type="match status" value="2"/>
</dbReference>
<dbReference type="Gene3D" id="3.30.70.270">
    <property type="match status" value="1"/>
</dbReference>
<dbReference type="Gene3D" id="2.10.70.100">
    <property type="match status" value="1"/>
</dbReference>
<dbReference type="PANTHER" id="PTHR44757:SF2">
    <property type="entry name" value="BIOFILM ARCHITECTURE MAINTENANCE PROTEIN MBAA"/>
    <property type="match status" value="1"/>
</dbReference>
<evidence type="ECO:0000259" key="3">
    <source>
        <dbReference type="PROSITE" id="PS50883"/>
    </source>
</evidence>
<dbReference type="SUPFAM" id="SSF55073">
    <property type="entry name" value="Nucleotide cyclase"/>
    <property type="match status" value="1"/>
</dbReference>
<dbReference type="PANTHER" id="PTHR44757">
    <property type="entry name" value="DIGUANYLATE CYCLASE DGCP"/>
    <property type="match status" value="1"/>
</dbReference>
<reference evidence="6" key="1">
    <citation type="submission" date="2018-09" db="EMBL/GenBank/DDBJ databases">
        <authorList>
            <person name="Zhu H."/>
        </authorList>
    </citation>
    <scope>NUCLEOTIDE SEQUENCE [LARGE SCALE GENOMIC DNA]</scope>
    <source>
        <strain evidence="6">K1R23-30</strain>
    </source>
</reference>
<dbReference type="InterPro" id="IPR000014">
    <property type="entry name" value="PAS"/>
</dbReference>
<dbReference type="AlphaFoldDB" id="A0A3A3GAC5"/>
<name>A0A3A3GAC5_9BURK</name>
<dbReference type="CDD" id="cd01949">
    <property type="entry name" value="GGDEF"/>
    <property type="match status" value="1"/>
</dbReference>
<dbReference type="Proteomes" id="UP000265955">
    <property type="component" value="Unassembled WGS sequence"/>
</dbReference>
<dbReference type="Gene3D" id="3.20.20.450">
    <property type="entry name" value="EAL domain"/>
    <property type="match status" value="1"/>
</dbReference>
<feature type="domain" description="PAC" evidence="2">
    <location>
        <begin position="140"/>
        <end position="192"/>
    </location>
</feature>
<dbReference type="PROSITE" id="PS50883">
    <property type="entry name" value="EAL"/>
    <property type="match status" value="1"/>
</dbReference>
<sequence length="754" mass="84468">MPENIILGIQALTASPATRLMKRYAFTQALHLYGFCQRTYEPENKSNCTGVLCQATDMQTLLDMDFSIAEHAADSIFITDTEAHVVYQNPEARRMFRLSDQELYGQRVIDKIAHQYPEGNPDTLEQCKVYRAATYGETARDFIWRVYRADGSPFYVSCTASPHYNKEGIRVGAVFFATDITARRNAEEALVKSTEKLQLAIEAAELGMFDYFPQTTEVVWSEKMREHFGLPSDSIINSNTFYLGLHADDRERIRSIIEEASRPGAGGRYQVEFRTIGLTDGQQRWIFLRGQVHFDADGNAIRRVGVTVDITEKYEAEKRLQVAAQHDSLTGLPNRALLFEYCEHLLAQAERIGANSAVLFVDLDRFKPINDLYGHEVGDKVLQEVARRLLHCTRKEDVVSRLGGDEFIVVLPRVHGSQDPETVAQHILETVARPIPIDSLQVAVSPSIGISLFRKHAEDLAGLIRCADLAMYAAKRAGRNTFRIYMPEHQQFAIDKVQLEQQLKDALDANKLTLLYQPVIDIATGQVVGAEALIRLADANGTLLSPDQFIPIAESAGLIDRLGLWVAREACRQQQHWQDTGLSIPSMAINVSASQFRHPEFASRITQTIDESGMDPTCLEIELTESTVMDNITEAIAKLTHLKSRGVRIVLDDVGTGYSNLSHLSNLPLDKLKIDRSFTDQLESNESSQSIADTIIGLGRALNLEVVGEGIESEGAMRYLRHHGCDQAQGYLFSKPLSAHDFESWYRAHDGHCH</sequence>
<proteinExistence type="predicted"/>
<dbReference type="Pfam" id="PF08447">
    <property type="entry name" value="PAS_3"/>
    <property type="match status" value="1"/>
</dbReference>
<dbReference type="CDD" id="cd01948">
    <property type="entry name" value="EAL"/>
    <property type="match status" value="1"/>
</dbReference>
<dbReference type="InterPro" id="IPR043128">
    <property type="entry name" value="Rev_trsase/Diguanyl_cyclase"/>
</dbReference>
<dbReference type="InterPro" id="IPR035965">
    <property type="entry name" value="PAS-like_dom_sf"/>
</dbReference>